<dbReference type="SUPFAM" id="SSF52540">
    <property type="entry name" value="P-loop containing nucleoside triphosphate hydrolases"/>
    <property type="match status" value="1"/>
</dbReference>
<dbReference type="NCBIfam" id="TIGR00347">
    <property type="entry name" value="bioD"/>
    <property type="match status" value="1"/>
</dbReference>
<dbReference type="PANTHER" id="PTHR43210:SF5">
    <property type="entry name" value="DETHIOBIOTIN SYNTHETASE"/>
    <property type="match status" value="1"/>
</dbReference>
<keyword evidence="1" id="KW-0479">Metal-binding</keyword>
<dbReference type="RefSeq" id="WP_337698229.1">
    <property type="nucleotide sequence ID" value="NZ_JBBEGN010000026.1"/>
</dbReference>
<reference evidence="2 3" key="1">
    <citation type="submission" date="2024-03" db="EMBL/GenBank/DDBJ databases">
        <title>Actinomycetospora sp. OC33-EN08, a novel actinomycete isolated from wild orchid (Aerides multiflora).</title>
        <authorList>
            <person name="Suriyachadkun C."/>
        </authorList>
    </citation>
    <scope>NUCLEOTIDE SEQUENCE [LARGE SCALE GENOMIC DNA]</scope>
    <source>
        <strain evidence="2 3">OC33-EN08</strain>
    </source>
</reference>
<feature type="binding site" evidence="1">
    <location>
        <begin position="12"/>
        <end position="17"/>
    </location>
    <ligand>
        <name>ATP</name>
        <dbReference type="ChEBI" id="CHEBI:30616"/>
    </ligand>
</feature>
<comment type="caution">
    <text evidence="2">The sequence shown here is derived from an EMBL/GenBank/DDBJ whole genome shotgun (WGS) entry which is preliminary data.</text>
</comment>
<gene>
    <name evidence="1 2" type="primary">bioD</name>
    <name evidence="2" type="ORF">WCD74_28100</name>
</gene>
<comment type="catalytic activity">
    <reaction evidence="1">
        <text>(7R,8S)-7,8-diammoniononanoate + CO2 + ATP = (4R,5S)-dethiobiotin + ADP + phosphate + 3 H(+)</text>
        <dbReference type="Rhea" id="RHEA:15805"/>
        <dbReference type="ChEBI" id="CHEBI:15378"/>
        <dbReference type="ChEBI" id="CHEBI:16526"/>
        <dbReference type="ChEBI" id="CHEBI:30616"/>
        <dbReference type="ChEBI" id="CHEBI:43474"/>
        <dbReference type="ChEBI" id="CHEBI:149469"/>
        <dbReference type="ChEBI" id="CHEBI:149473"/>
        <dbReference type="ChEBI" id="CHEBI:456216"/>
        <dbReference type="EC" id="6.3.3.3"/>
    </reaction>
</comment>
<accession>A0ABU8MWG1</accession>
<comment type="cofactor">
    <cofactor evidence="1">
        <name>Mg(2+)</name>
        <dbReference type="ChEBI" id="CHEBI:18420"/>
    </cofactor>
</comment>
<comment type="subunit">
    <text evidence="1">Homodimer.</text>
</comment>
<feature type="binding site" evidence="1">
    <location>
        <position position="50"/>
    </location>
    <ligand>
        <name>Mg(2+)</name>
        <dbReference type="ChEBI" id="CHEBI:18420"/>
    </ligand>
</feature>
<keyword evidence="1" id="KW-0067">ATP-binding</keyword>
<dbReference type="Gene3D" id="3.40.50.300">
    <property type="entry name" value="P-loop containing nucleotide triphosphate hydrolases"/>
    <property type="match status" value="1"/>
</dbReference>
<dbReference type="PIRSF" id="PIRSF006755">
    <property type="entry name" value="DTB_synth"/>
    <property type="match status" value="1"/>
</dbReference>
<name>A0ABU8MWG1_9PSEU</name>
<evidence type="ECO:0000313" key="3">
    <source>
        <dbReference type="Proteomes" id="UP001385809"/>
    </source>
</evidence>
<keyword evidence="1" id="KW-0547">Nucleotide-binding</keyword>
<feature type="binding site" evidence="1">
    <location>
        <position position="50"/>
    </location>
    <ligand>
        <name>ATP</name>
        <dbReference type="ChEBI" id="CHEBI:30616"/>
    </ligand>
</feature>
<feature type="binding site" evidence="1">
    <location>
        <position position="41"/>
    </location>
    <ligand>
        <name>substrate</name>
    </ligand>
</feature>
<dbReference type="EC" id="6.3.3.3" evidence="1"/>
<dbReference type="Proteomes" id="UP001385809">
    <property type="component" value="Unassembled WGS sequence"/>
</dbReference>
<keyword evidence="1" id="KW-0963">Cytoplasm</keyword>
<comment type="caution">
    <text evidence="1">Lacks conserved residue(s) required for the propagation of feature annotation.</text>
</comment>
<dbReference type="InterPro" id="IPR027417">
    <property type="entry name" value="P-loop_NTPase"/>
</dbReference>
<dbReference type="CDD" id="cd03109">
    <property type="entry name" value="DTBS"/>
    <property type="match status" value="1"/>
</dbReference>
<evidence type="ECO:0000256" key="1">
    <source>
        <dbReference type="HAMAP-Rule" id="MF_00336"/>
    </source>
</evidence>
<sequence>MRTMIVTGTGTGVGKTVVTAAVAALAAAAGERVVVVKPAQTGIGPGEPGDLADVERLTSHRVRTLELARYPEPLAPATAARRSGLPPLHVADIEKALAGIDDADLVLVEGAGGLLVRLNDDGETLADLDLPVLLVATAGLGVLNSAALTAEALGRRGRELVGTVVGAYPQEPDLAERTNLDDLPAVTGAPLLGVLPADLGGASTDRFEAAARCGLHPLLGGQWSQG</sequence>
<feature type="binding site" evidence="1">
    <location>
        <position position="16"/>
    </location>
    <ligand>
        <name>Mg(2+)</name>
        <dbReference type="ChEBI" id="CHEBI:18420"/>
    </ligand>
</feature>
<dbReference type="HAMAP" id="MF_00336">
    <property type="entry name" value="BioD"/>
    <property type="match status" value="1"/>
</dbReference>
<feature type="binding site" evidence="1">
    <location>
        <position position="109"/>
    </location>
    <ligand>
        <name>Mg(2+)</name>
        <dbReference type="ChEBI" id="CHEBI:18420"/>
    </ligand>
</feature>
<keyword evidence="1 2" id="KW-0436">Ligase</keyword>
<dbReference type="GO" id="GO:0004141">
    <property type="term" value="F:dethiobiotin synthase activity"/>
    <property type="evidence" value="ECO:0007669"/>
    <property type="project" value="UniProtKB-EC"/>
</dbReference>
<dbReference type="InterPro" id="IPR004472">
    <property type="entry name" value="DTB_synth_BioD"/>
</dbReference>
<proteinExistence type="inferred from homology"/>
<protein>
    <recommendedName>
        <fullName evidence="1">ATP-dependent dethiobiotin synthetase BioD</fullName>
        <ecNumber evidence="1">6.3.3.3</ecNumber>
    </recommendedName>
    <alternativeName>
        <fullName evidence="1">DTB synthetase</fullName>
        <shortName evidence="1">DTBS</shortName>
    </alternativeName>
    <alternativeName>
        <fullName evidence="1">Dethiobiotin synthase</fullName>
    </alternativeName>
</protein>
<feature type="active site" evidence="1">
    <location>
        <position position="37"/>
    </location>
</feature>
<comment type="similarity">
    <text evidence="1">Belongs to the dethiobiotin synthetase family.</text>
</comment>
<comment type="function">
    <text evidence="1">Catalyzes a mechanistically unusual reaction, the ATP-dependent insertion of CO2 between the N7 and N8 nitrogen atoms of 7,8-diaminopelargonic acid (DAPA, also called 7,8-diammoniononanoate) to form a ureido ring.</text>
</comment>
<dbReference type="Pfam" id="PF13500">
    <property type="entry name" value="AAA_26"/>
    <property type="match status" value="1"/>
</dbReference>
<dbReference type="EMBL" id="JBBEGN010000026">
    <property type="protein sequence ID" value="MEJ2871655.1"/>
    <property type="molecule type" value="Genomic_DNA"/>
</dbReference>
<comment type="subcellular location">
    <subcellularLocation>
        <location evidence="1">Cytoplasm</location>
    </subcellularLocation>
</comment>
<keyword evidence="3" id="KW-1185">Reference proteome</keyword>
<comment type="pathway">
    <text evidence="1">Cofactor biosynthesis; biotin biosynthesis; biotin from 7,8-diaminononanoate: step 1/2.</text>
</comment>
<dbReference type="PANTHER" id="PTHR43210">
    <property type="entry name" value="DETHIOBIOTIN SYNTHETASE"/>
    <property type="match status" value="1"/>
</dbReference>
<organism evidence="2 3">
    <name type="scientific">Actinomycetospora aurantiaca</name>
    <dbReference type="NCBI Taxonomy" id="3129233"/>
    <lineage>
        <taxon>Bacteria</taxon>
        <taxon>Bacillati</taxon>
        <taxon>Actinomycetota</taxon>
        <taxon>Actinomycetes</taxon>
        <taxon>Pseudonocardiales</taxon>
        <taxon>Pseudonocardiaceae</taxon>
        <taxon>Actinomycetospora</taxon>
    </lineage>
</organism>
<feature type="binding site" evidence="1">
    <location>
        <begin position="109"/>
        <end position="112"/>
    </location>
    <ligand>
        <name>ATP</name>
        <dbReference type="ChEBI" id="CHEBI:30616"/>
    </ligand>
</feature>
<keyword evidence="1" id="KW-0093">Biotin biosynthesis</keyword>
<keyword evidence="1" id="KW-0460">Magnesium</keyword>
<evidence type="ECO:0000313" key="2">
    <source>
        <dbReference type="EMBL" id="MEJ2871655.1"/>
    </source>
</evidence>